<dbReference type="Pfam" id="PF01566">
    <property type="entry name" value="Nramp"/>
    <property type="match status" value="1"/>
</dbReference>
<dbReference type="EMBL" id="JAPVER010000018">
    <property type="protein sequence ID" value="MCZ3364563.1"/>
    <property type="molecule type" value="Genomic_DNA"/>
</dbReference>
<gene>
    <name evidence="7" type="ORF">O3H35_06700</name>
    <name evidence="6" type="ORF">O3H54_01585</name>
</gene>
<feature type="transmembrane region" description="Helical" evidence="5">
    <location>
        <begin position="20"/>
        <end position="40"/>
    </location>
</feature>
<evidence type="ECO:0000256" key="4">
    <source>
        <dbReference type="ARBA" id="ARBA00023136"/>
    </source>
</evidence>
<feature type="transmembrane region" description="Helical" evidence="5">
    <location>
        <begin position="95"/>
        <end position="123"/>
    </location>
</feature>
<dbReference type="GO" id="GO:0034755">
    <property type="term" value="P:iron ion transmembrane transport"/>
    <property type="evidence" value="ECO:0007669"/>
    <property type="project" value="TreeGrafter"/>
</dbReference>
<dbReference type="EMBL" id="JAPVES010000030">
    <property type="protein sequence ID" value="MCZ3372317.1"/>
    <property type="molecule type" value="Genomic_DNA"/>
</dbReference>
<dbReference type="Proteomes" id="UP001068021">
    <property type="component" value="Unassembled WGS sequence"/>
</dbReference>
<feature type="transmembrane region" description="Helical" evidence="5">
    <location>
        <begin position="198"/>
        <end position="220"/>
    </location>
</feature>
<comment type="caution">
    <text evidence="7">The sequence shown here is derived from an EMBL/GenBank/DDBJ whole genome shotgun (WGS) entry which is preliminary data.</text>
</comment>
<feature type="transmembrane region" description="Helical" evidence="5">
    <location>
        <begin position="449"/>
        <end position="470"/>
    </location>
</feature>
<keyword evidence="4 5" id="KW-0472">Membrane</keyword>
<evidence type="ECO:0000256" key="5">
    <source>
        <dbReference type="SAM" id="Phobius"/>
    </source>
</evidence>
<protein>
    <submittedName>
        <fullName evidence="7">Nramp family divalent metal transporter</fullName>
    </submittedName>
</protein>
<dbReference type="GO" id="GO:0005886">
    <property type="term" value="C:plasma membrane"/>
    <property type="evidence" value="ECO:0007669"/>
    <property type="project" value="TreeGrafter"/>
</dbReference>
<keyword evidence="8" id="KW-1185">Reference proteome</keyword>
<dbReference type="PANTHER" id="PTHR11706:SF3">
    <property type="entry name" value="METAL ION TRANSPORT PROTEIN"/>
    <property type="match status" value="1"/>
</dbReference>
<dbReference type="RefSeq" id="WP_052375712.1">
    <property type="nucleotide sequence ID" value="NZ_JAPVER010000018.1"/>
</dbReference>
<evidence type="ECO:0000313" key="7">
    <source>
        <dbReference type="EMBL" id="MCZ3372317.1"/>
    </source>
</evidence>
<dbReference type="GO" id="GO:0005384">
    <property type="term" value="F:manganese ion transmembrane transporter activity"/>
    <property type="evidence" value="ECO:0007669"/>
    <property type="project" value="TreeGrafter"/>
</dbReference>
<comment type="subcellular location">
    <subcellularLocation>
        <location evidence="1">Membrane</location>
        <topology evidence="1">Multi-pass membrane protein</topology>
    </subcellularLocation>
</comment>
<feature type="transmembrane region" description="Helical" evidence="5">
    <location>
        <begin position="413"/>
        <end position="437"/>
    </location>
</feature>
<dbReference type="InterPro" id="IPR001046">
    <property type="entry name" value="NRAMP_fam"/>
</dbReference>
<name>A0A9E5DNC8_9EURY</name>
<feature type="transmembrane region" description="Helical" evidence="5">
    <location>
        <begin position="328"/>
        <end position="353"/>
    </location>
</feature>
<evidence type="ECO:0000256" key="2">
    <source>
        <dbReference type="ARBA" id="ARBA00022692"/>
    </source>
</evidence>
<feature type="transmembrane region" description="Helical" evidence="5">
    <location>
        <begin position="154"/>
        <end position="178"/>
    </location>
</feature>
<feature type="transmembrane region" description="Helical" evidence="5">
    <location>
        <begin position="386"/>
        <end position="407"/>
    </location>
</feature>
<sequence>MKINNKIIPEAPKGRERLKWIGPAIIWMISAIATGELIFTPRIASLYGYTVLWTMVLAIFLKTLLAREIGRYAVVTGSSLLEGIKTLPGPGNWGVWLIILPQFFVAVATLVGMSGAASSAIILVIPGGFQFWAIIFLLISITLVFFGKYRGVELISIVMALVITTALVTAAILIFPGINVLAAGLVPSLPPNVNFSELLPWIGFMMSGAAGLIWYSFWLVTRGYGAAYYRFREAEETEVIKSMDSEPTADELEFEVIEETEPLDISRITGEEKKHLKGWINIMTFSTTVAASIVLILLIALMILGAQLLRPAGLVPEGPAVTAVLSELLGGIWGIAGAALMIVAAFFAFWSTIVANLDGWTRMLGQGSIFILRQFKSSGKYLSMRFYRYLYLIGLMGILPVIFIILRPEPIEFLIIAGIIEAVHIPVVAFSVLYLNWRTLPADFKPSKPVIILTGAVGLFFMVFAAYYIYIELLGL</sequence>
<evidence type="ECO:0000313" key="8">
    <source>
        <dbReference type="Proteomes" id="UP001068021"/>
    </source>
</evidence>
<dbReference type="NCBIfam" id="NF037982">
    <property type="entry name" value="Nramp_1"/>
    <property type="match status" value="1"/>
</dbReference>
<dbReference type="Proteomes" id="UP001074446">
    <property type="component" value="Unassembled WGS sequence"/>
</dbReference>
<keyword evidence="2 5" id="KW-0812">Transmembrane</keyword>
<dbReference type="GO" id="GO:0015086">
    <property type="term" value="F:cadmium ion transmembrane transporter activity"/>
    <property type="evidence" value="ECO:0007669"/>
    <property type="project" value="TreeGrafter"/>
</dbReference>
<accession>A0A9E5DNC8</accession>
<dbReference type="AlphaFoldDB" id="A0A9E5DNC8"/>
<evidence type="ECO:0000313" key="6">
    <source>
        <dbReference type="EMBL" id="MCZ3364563.1"/>
    </source>
</evidence>
<feature type="transmembrane region" description="Helical" evidence="5">
    <location>
        <begin position="46"/>
        <end position="65"/>
    </location>
</feature>
<evidence type="ECO:0000256" key="1">
    <source>
        <dbReference type="ARBA" id="ARBA00004141"/>
    </source>
</evidence>
<dbReference type="PANTHER" id="PTHR11706">
    <property type="entry name" value="SOLUTE CARRIER PROTEIN FAMILY 11 MEMBER"/>
    <property type="match status" value="1"/>
</dbReference>
<feature type="transmembrane region" description="Helical" evidence="5">
    <location>
        <begin position="282"/>
        <end position="308"/>
    </location>
</feature>
<organism evidence="7">
    <name type="scientific">Methanobacterium veterum</name>
    <dbReference type="NCBI Taxonomy" id="408577"/>
    <lineage>
        <taxon>Archaea</taxon>
        <taxon>Methanobacteriati</taxon>
        <taxon>Methanobacteriota</taxon>
        <taxon>Methanomada group</taxon>
        <taxon>Methanobacteria</taxon>
        <taxon>Methanobacteriales</taxon>
        <taxon>Methanobacteriaceae</taxon>
        <taxon>Methanobacterium</taxon>
    </lineage>
</organism>
<proteinExistence type="predicted"/>
<reference evidence="7" key="1">
    <citation type="submission" date="2022-12" db="EMBL/GenBank/DDBJ databases">
        <title>Reclassification of two methanogenic archaea species isolated from the Kolyma lowland permafrost.</title>
        <authorList>
            <person name="Trubitsyn V.E."/>
            <person name="Rivkina E.M."/>
            <person name="Shcherbakova V.A."/>
        </authorList>
    </citation>
    <scope>NUCLEOTIDE SEQUENCE</scope>
    <source>
        <strain evidence="6">M2</strain>
        <strain evidence="7">MK4</strain>
    </source>
</reference>
<evidence type="ECO:0000256" key="3">
    <source>
        <dbReference type="ARBA" id="ARBA00022989"/>
    </source>
</evidence>
<feature type="transmembrane region" description="Helical" evidence="5">
    <location>
        <begin position="129"/>
        <end position="147"/>
    </location>
</feature>
<keyword evidence="3 5" id="KW-1133">Transmembrane helix</keyword>